<dbReference type="AlphaFoldDB" id="A0A9P3GDH3"/>
<evidence type="ECO:0000256" key="1">
    <source>
        <dbReference type="SAM" id="MobiDB-lite"/>
    </source>
</evidence>
<feature type="compositionally biased region" description="Basic and acidic residues" evidence="1">
    <location>
        <begin position="162"/>
        <end position="179"/>
    </location>
</feature>
<proteinExistence type="predicted"/>
<protein>
    <submittedName>
        <fullName evidence="2">Uncharacterized protein</fullName>
    </submittedName>
</protein>
<evidence type="ECO:0000313" key="3">
    <source>
        <dbReference type="Proteomes" id="UP000703269"/>
    </source>
</evidence>
<organism evidence="2 3">
    <name type="scientific">Phanerochaete sordida</name>
    <dbReference type="NCBI Taxonomy" id="48140"/>
    <lineage>
        <taxon>Eukaryota</taxon>
        <taxon>Fungi</taxon>
        <taxon>Dikarya</taxon>
        <taxon>Basidiomycota</taxon>
        <taxon>Agaricomycotina</taxon>
        <taxon>Agaricomycetes</taxon>
        <taxon>Polyporales</taxon>
        <taxon>Phanerochaetaceae</taxon>
        <taxon>Phanerochaete</taxon>
    </lineage>
</organism>
<comment type="caution">
    <text evidence="2">The sequence shown here is derived from an EMBL/GenBank/DDBJ whole genome shotgun (WGS) entry which is preliminary data.</text>
</comment>
<accession>A0A9P3GDH3</accession>
<gene>
    <name evidence="2" type="ORF">PsYK624_084930</name>
</gene>
<evidence type="ECO:0000313" key="2">
    <source>
        <dbReference type="EMBL" id="GJE92339.1"/>
    </source>
</evidence>
<feature type="region of interest" description="Disordered" evidence="1">
    <location>
        <begin position="151"/>
        <end position="192"/>
    </location>
</feature>
<dbReference type="EMBL" id="BPQB01000026">
    <property type="protein sequence ID" value="GJE92339.1"/>
    <property type="molecule type" value="Genomic_DNA"/>
</dbReference>
<sequence>MTIVSRKRNQAKVKKDLNTMLQKASGKPGARITFTDRWHYENPYHAVIKGLPRPLPQCVPSEPVGGWTTTSKIRDALRKHKISISILSPEAFERRCADAIASEAYTVMQPKGRSDAGYPRPYMRKAERLYPAMNPNTAEVVTEEMEAGTYVYPPRSQPRRVSNVERKKREAKAAEDAAVRRRASLRSTERKY</sequence>
<keyword evidence="3" id="KW-1185">Reference proteome</keyword>
<dbReference type="Proteomes" id="UP000703269">
    <property type="component" value="Unassembled WGS sequence"/>
</dbReference>
<name>A0A9P3GDH3_9APHY</name>
<reference evidence="2 3" key="1">
    <citation type="submission" date="2021-08" db="EMBL/GenBank/DDBJ databases">
        <title>Draft Genome Sequence of Phanerochaete sordida strain YK-624.</title>
        <authorList>
            <person name="Mori T."/>
            <person name="Dohra H."/>
            <person name="Suzuki T."/>
            <person name="Kawagishi H."/>
            <person name="Hirai H."/>
        </authorList>
    </citation>
    <scope>NUCLEOTIDE SEQUENCE [LARGE SCALE GENOMIC DNA]</scope>
    <source>
        <strain evidence="2 3">YK-624</strain>
    </source>
</reference>